<dbReference type="Pfam" id="PF12833">
    <property type="entry name" value="HTH_18"/>
    <property type="match status" value="1"/>
</dbReference>
<dbReference type="GO" id="GO:0043565">
    <property type="term" value="F:sequence-specific DNA binding"/>
    <property type="evidence" value="ECO:0007669"/>
    <property type="project" value="InterPro"/>
</dbReference>
<proteinExistence type="predicted"/>
<dbReference type="PROSITE" id="PS01124">
    <property type="entry name" value="HTH_ARAC_FAMILY_2"/>
    <property type="match status" value="1"/>
</dbReference>
<dbReference type="Gene3D" id="1.10.10.60">
    <property type="entry name" value="Homeodomain-like"/>
    <property type="match status" value="2"/>
</dbReference>
<evidence type="ECO:0000256" key="2">
    <source>
        <dbReference type="ARBA" id="ARBA00023125"/>
    </source>
</evidence>
<keyword evidence="2" id="KW-0238">DNA-binding</keyword>
<reference evidence="5" key="2">
    <citation type="submission" date="2021-04" db="EMBL/GenBank/DDBJ databases">
        <authorList>
            <person name="Gilroy R."/>
        </authorList>
    </citation>
    <scope>NUCLEOTIDE SEQUENCE</scope>
    <source>
        <strain evidence="5">CHK179-7159</strain>
    </source>
</reference>
<keyword evidence="3" id="KW-0804">Transcription</keyword>
<feature type="domain" description="HTH araC/xylS-type" evidence="4">
    <location>
        <begin position="167"/>
        <end position="265"/>
    </location>
</feature>
<reference evidence="5" key="1">
    <citation type="journal article" date="2021" name="PeerJ">
        <title>Extensive microbial diversity within the chicken gut microbiome revealed by metagenomics and culture.</title>
        <authorList>
            <person name="Gilroy R."/>
            <person name="Ravi A."/>
            <person name="Getino M."/>
            <person name="Pursley I."/>
            <person name="Horton D.L."/>
            <person name="Alikhan N.F."/>
            <person name="Baker D."/>
            <person name="Gharbi K."/>
            <person name="Hall N."/>
            <person name="Watson M."/>
            <person name="Adriaenssens E.M."/>
            <person name="Foster-Nyarko E."/>
            <person name="Jarju S."/>
            <person name="Secka A."/>
            <person name="Antonio M."/>
            <person name="Oren A."/>
            <person name="Chaudhuri R.R."/>
            <person name="La Ragione R."/>
            <person name="Hildebrand F."/>
            <person name="Pallen M.J."/>
        </authorList>
    </citation>
    <scope>NUCLEOTIDE SEQUENCE</scope>
    <source>
        <strain evidence="5">CHK179-7159</strain>
    </source>
</reference>
<evidence type="ECO:0000259" key="4">
    <source>
        <dbReference type="PROSITE" id="PS01124"/>
    </source>
</evidence>
<dbReference type="PANTHER" id="PTHR46796">
    <property type="entry name" value="HTH-TYPE TRANSCRIPTIONAL ACTIVATOR RHAS-RELATED"/>
    <property type="match status" value="1"/>
</dbReference>
<dbReference type="InterPro" id="IPR009057">
    <property type="entry name" value="Homeodomain-like_sf"/>
</dbReference>
<dbReference type="InterPro" id="IPR050204">
    <property type="entry name" value="AraC_XylS_family_regulators"/>
</dbReference>
<dbReference type="InterPro" id="IPR020449">
    <property type="entry name" value="Tscrpt_reg_AraC-type_HTH"/>
</dbReference>
<dbReference type="SUPFAM" id="SSF46689">
    <property type="entry name" value="Homeodomain-like"/>
    <property type="match status" value="2"/>
</dbReference>
<dbReference type="SMART" id="SM00342">
    <property type="entry name" value="HTH_ARAC"/>
    <property type="match status" value="1"/>
</dbReference>
<dbReference type="AlphaFoldDB" id="A0A9D2I619"/>
<dbReference type="InterPro" id="IPR037923">
    <property type="entry name" value="HTH-like"/>
</dbReference>
<comment type="caution">
    <text evidence="5">The sequence shown here is derived from an EMBL/GenBank/DDBJ whole genome shotgun (WGS) entry which is preliminary data.</text>
</comment>
<gene>
    <name evidence="5" type="ORF">H9717_07395</name>
</gene>
<dbReference type="SUPFAM" id="SSF51215">
    <property type="entry name" value="Regulatory protein AraC"/>
    <property type="match status" value="1"/>
</dbReference>
<evidence type="ECO:0000313" key="5">
    <source>
        <dbReference type="EMBL" id="HJA92927.1"/>
    </source>
</evidence>
<name>A0A9D2I619_9FIRM</name>
<keyword evidence="1" id="KW-0805">Transcription regulation</keyword>
<dbReference type="PRINTS" id="PR00032">
    <property type="entry name" value="HTHARAC"/>
</dbReference>
<evidence type="ECO:0000256" key="3">
    <source>
        <dbReference type="ARBA" id="ARBA00023163"/>
    </source>
</evidence>
<protein>
    <submittedName>
        <fullName evidence="5">AraC family transcriptional regulator</fullName>
    </submittedName>
</protein>
<dbReference type="Proteomes" id="UP000886858">
    <property type="component" value="Unassembled WGS sequence"/>
</dbReference>
<accession>A0A9D2I619</accession>
<dbReference type="InterPro" id="IPR018060">
    <property type="entry name" value="HTH_AraC"/>
</dbReference>
<evidence type="ECO:0000256" key="1">
    <source>
        <dbReference type="ARBA" id="ARBA00023015"/>
    </source>
</evidence>
<organism evidence="5 6">
    <name type="scientific">Candidatus Eisenbergiella merdipullorum</name>
    <dbReference type="NCBI Taxonomy" id="2838553"/>
    <lineage>
        <taxon>Bacteria</taxon>
        <taxon>Bacillati</taxon>
        <taxon>Bacillota</taxon>
        <taxon>Clostridia</taxon>
        <taxon>Lachnospirales</taxon>
        <taxon>Lachnospiraceae</taxon>
        <taxon>Eisenbergiella</taxon>
    </lineage>
</organism>
<dbReference type="EMBL" id="DWYY01000076">
    <property type="protein sequence ID" value="HJA92927.1"/>
    <property type="molecule type" value="Genomic_DNA"/>
</dbReference>
<dbReference type="GO" id="GO:0003700">
    <property type="term" value="F:DNA-binding transcription factor activity"/>
    <property type="evidence" value="ECO:0007669"/>
    <property type="project" value="InterPro"/>
</dbReference>
<evidence type="ECO:0000313" key="6">
    <source>
        <dbReference type="Proteomes" id="UP000886858"/>
    </source>
</evidence>
<sequence length="271" mass="30751">MKKRFYRQFSLRHLTIYRYEHLSSFSHSCQNRQREALCLANAGEASFEIGSQIFSLSPGELLYLPAGMPTCSHWRGDQIDYFTLDFSFTSKLVSHVPPTLDLSEETPYHLASAAFKVQDNVLNGLIRSVDEAFRTNAETGGLRAAISFHQLFNLLLEKALPTGSRIRPALDAIEADPSQSYSSKELAKLCSLSQSRFFALFSAETGMGPVRYRNQLRIEMALRLLRSNQYTVTEIAELLGFSSTDYFSRIFLSLTGRRPKDYQMQPDSFPL</sequence>